<dbReference type="Proteomes" id="UP000445696">
    <property type="component" value="Unassembled WGS sequence"/>
</dbReference>
<keyword evidence="7" id="KW-1185">Reference proteome</keyword>
<organism evidence="6 7">
    <name type="scientific">Sneathiella chungangensis</name>
    <dbReference type="NCBI Taxonomy" id="1418234"/>
    <lineage>
        <taxon>Bacteria</taxon>
        <taxon>Pseudomonadati</taxon>
        <taxon>Pseudomonadota</taxon>
        <taxon>Alphaproteobacteria</taxon>
        <taxon>Sneathiellales</taxon>
        <taxon>Sneathiellaceae</taxon>
        <taxon>Sneathiella</taxon>
    </lineage>
</organism>
<dbReference type="Pfam" id="PF02600">
    <property type="entry name" value="DsbB"/>
    <property type="match status" value="1"/>
</dbReference>
<feature type="transmembrane region" description="Helical" evidence="5">
    <location>
        <begin position="12"/>
        <end position="29"/>
    </location>
</feature>
<evidence type="ECO:0000256" key="3">
    <source>
        <dbReference type="ARBA" id="ARBA00022989"/>
    </source>
</evidence>
<dbReference type="OrthoDB" id="3711263at2"/>
<dbReference type="GO" id="GO:0015035">
    <property type="term" value="F:protein-disulfide reductase activity"/>
    <property type="evidence" value="ECO:0007669"/>
    <property type="project" value="InterPro"/>
</dbReference>
<dbReference type="InterPro" id="IPR023380">
    <property type="entry name" value="DsbB-like_sf"/>
</dbReference>
<name>A0A845MBK6_9PROT</name>
<comment type="subcellular location">
    <subcellularLocation>
        <location evidence="1">Membrane</location>
        <topology evidence="1">Multi-pass membrane protein</topology>
    </subcellularLocation>
</comment>
<feature type="transmembrane region" description="Helical" evidence="5">
    <location>
        <begin position="41"/>
        <end position="59"/>
    </location>
</feature>
<dbReference type="GO" id="GO:0006457">
    <property type="term" value="P:protein folding"/>
    <property type="evidence" value="ECO:0007669"/>
    <property type="project" value="InterPro"/>
</dbReference>
<proteinExistence type="predicted"/>
<comment type="caution">
    <text evidence="6">The sequence shown here is derived from an EMBL/GenBank/DDBJ whole genome shotgun (WGS) entry which is preliminary data.</text>
</comment>
<keyword evidence="3 5" id="KW-1133">Transmembrane helix</keyword>
<evidence type="ECO:0000313" key="7">
    <source>
        <dbReference type="Proteomes" id="UP000445696"/>
    </source>
</evidence>
<accession>A0A845MBK6</accession>
<evidence type="ECO:0000313" key="6">
    <source>
        <dbReference type="EMBL" id="MZR21438.1"/>
    </source>
</evidence>
<dbReference type="EMBL" id="WTVA01000001">
    <property type="protein sequence ID" value="MZR21438.1"/>
    <property type="molecule type" value="Genomic_DNA"/>
</dbReference>
<evidence type="ECO:0000256" key="1">
    <source>
        <dbReference type="ARBA" id="ARBA00004141"/>
    </source>
</evidence>
<feature type="transmembrane region" description="Helical" evidence="5">
    <location>
        <begin position="149"/>
        <end position="170"/>
    </location>
</feature>
<evidence type="ECO:0000256" key="4">
    <source>
        <dbReference type="ARBA" id="ARBA00023136"/>
    </source>
</evidence>
<feature type="transmembrane region" description="Helical" evidence="5">
    <location>
        <begin position="66"/>
        <end position="86"/>
    </location>
</feature>
<gene>
    <name evidence="6" type="ORF">GQF03_03750</name>
</gene>
<evidence type="ECO:0000256" key="2">
    <source>
        <dbReference type="ARBA" id="ARBA00022692"/>
    </source>
</evidence>
<dbReference type="SUPFAM" id="SSF158442">
    <property type="entry name" value="DsbB-like"/>
    <property type="match status" value="1"/>
</dbReference>
<dbReference type="Gene3D" id="1.20.1550.10">
    <property type="entry name" value="DsbB-like"/>
    <property type="match status" value="1"/>
</dbReference>
<dbReference type="GO" id="GO:0016020">
    <property type="term" value="C:membrane"/>
    <property type="evidence" value="ECO:0007669"/>
    <property type="project" value="UniProtKB-SubCell"/>
</dbReference>
<keyword evidence="4 5" id="KW-0472">Membrane</keyword>
<evidence type="ECO:0000256" key="5">
    <source>
        <dbReference type="SAM" id="Phobius"/>
    </source>
</evidence>
<dbReference type="InterPro" id="IPR003752">
    <property type="entry name" value="DiS_bond_form_DsbB/BdbC"/>
</dbReference>
<reference evidence="6 7" key="1">
    <citation type="journal article" date="2014" name="Int. J. Syst. Evol. Microbiol.">
        <title>Sneathiella chungangensis sp. nov., isolated from a marine sand, and emended description of the genus Sneathiella.</title>
        <authorList>
            <person name="Siamphan C."/>
            <person name="Kim H."/>
            <person name="Lee J.S."/>
            <person name="Kim W."/>
        </authorList>
    </citation>
    <scope>NUCLEOTIDE SEQUENCE [LARGE SCALE GENOMIC DNA]</scope>
    <source>
        <strain evidence="6 7">KCTC 32476</strain>
    </source>
</reference>
<keyword evidence="2 5" id="KW-0812">Transmembrane</keyword>
<sequence>MIDARASRNLNALGLFAICGVLIAAYAMQFTLDELPCPLCLLQRVGLVAVGYGLCLNLVRGPKPHHYGIMLIAAVYGGSVSIRQILLHIVPGTGHYGSPVWGLHYYTWAGVCFFLIILGTAVMLLFEGQFSKAPVPATTPAKKFGGSRLAIAAFALMVLLAAGNAVTTLIECGPTVCADPPKSYKLIDDVKKAG</sequence>
<protein>
    <submittedName>
        <fullName evidence="6">Disulfide bond formation protein B</fullName>
    </submittedName>
</protein>
<feature type="transmembrane region" description="Helical" evidence="5">
    <location>
        <begin position="106"/>
        <end position="128"/>
    </location>
</feature>
<dbReference type="AlphaFoldDB" id="A0A845MBK6"/>